<proteinExistence type="predicted"/>
<evidence type="ECO:0000313" key="1">
    <source>
        <dbReference type="EMBL" id="QFQ13563.1"/>
    </source>
</evidence>
<protein>
    <submittedName>
        <fullName evidence="1">Uncharacterized protein</fullName>
    </submittedName>
</protein>
<dbReference type="EMBL" id="CP033459">
    <property type="protein sequence ID" value="QFQ13563.1"/>
    <property type="molecule type" value="Genomic_DNA"/>
</dbReference>
<dbReference type="AlphaFoldDB" id="A0A5P8E9G7"/>
<dbReference type="Proteomes" id="UP000249375">
    <property type="component" value="Chromosome"/>
</dbReference>
<gene>
    <name evidence="1" type="ORF">C7Y71_011410</name>
</gene>
<dbReference type="KEGG" id="alq:C7Y71_011410"/>
<evidence type="ECO:0000313" key="2">
    <source>
        <dbReference type="Proteomes" id="UP000249375"/>
    </source>
</evidence>
<keyword evidence="2" id="KW-1185">Reference proteome</keyword>
<name>A0A5P8E9G7_9BACT</name>
<dbReference type="Pfam" id="PF14281">
    <property type="entry name" value="PDDEXK_4"/>
    <property type="match status" value="1"/>
</dbReference>
<dbReference type="InterPro" id="IPR029470">
    <property type="entry name" value="PDDEXK_4"/>
</dbReference>
<reference evidence="1 2" key="1">
    <citation type="submission" date="2018-11" db="EMBL/GenBank/DDBJ databases">
        <authorList>
            <person name="Na S.W."/>
            <person name="Baik M."/>
        </authorList>
    </citation>
    <scope>NUCLEOTIDE SEQUENCE [LARGE SCALE GENOMIC DNA]</scope>
    <source>
        <strain evidence="1 2">E39</strain>
    </source>
</reference>
<sequence length="559" mass="65586">MSSILVNLHNDIFFSPQKTQRIEFFDKNYYIIQEYKKTSIMTIEKQLLELYKTTTYQKLNAYYGQNTVFNILGVERSENRHSAFLAWLFNPASTHGLKEIPLRKFLALVATQAVDNEKCYYHQVREHLITGNFTLQVESVETEQSIIGLADGKTDDFSGVVEKNAKGQFKKDSKNRFDIWMLLHITFVDEREEERHWYLPVVVENKIYSAEGNANDKEKAQTVRYHRAVNILKNIVCPKTNYIQPLLVFLTPSDSRKPKHNAFIHLTYQDMLDHVIQPCTFLSATQGTSVDVRVLLEGYVRNLSRPSNKDGETVKDYSILAIADSENDDLKEIFRSDAFQTALCAIYPKEAKSLLETDFHEVEEQQTMLEQFWNVNEDLFKIVLYNQFKDDEEKMKSVQRIVKISNRDNTRYLVGIEHGKWLNVNGKPASKSEASFLIFKAFCEKWHQEHPNEKLTIDILRNEFSIDLNSYYHNRWLSFLFYDFNDEVTVDVKGNKHYGTEICKENNDWDFYWDDAHKLPYMKGDVRNVKMWRKNDFDNLKEKAKDIGFIVISTADLNE</sequence>
<organism evidence="1 2">
    <name type="scientific">Pseudoprevotella muciniphila</name>
    <dbReference type="NCBI Taxonomy" id="2133944"/>
    <lineage>
        <taxon>Bacteria</taxon>
        <taxon>Pseudomonadati</taxon>
        <taxon>Bacteroidota</taxon>
        <taxon>Bacteroidia</taxon>
        <taxon>Bacteroidales</taxon>
        <taxon>Prevotellaceae</taxon>
        <taxon>Pseudoprevotella</taxon>
    </lineage>
</organism>
<accession>A0A5P8E9G7</accession>